<dbReference type="Proteomes" id="UP000800041">
    <property type="component" value="Unassembled WGS sequence"/>
</dbReference>
<comment type="subcellular location">
    <subcellularLocation>
        <location evidence="4">Membrane</location>
        <topology evidence="4">Multi-pass membrane protein</topology>
    </subcellularLocation>
</comment>
<organism evidence="5 6">
    <name type="scientific">Aulographum hederae CBS 113979</name>
    <dbReference type="NCBI Taxonomy" id="1176131"/>
    <lineage>
        <taxon>Eukaryota</taxon>
        <taxon>Fungi</taxon>
        <taxon>Dikarya</taxon>
        <taxon>Ascomycota</taxon>
        <taxon>Pezizomycotina</taxon>
        <taxon>Dothideomycetes</taxon>
        <taxon>Pleosporomycetidae</taxon>
        <taxon>Aulographales</taxon>
        <taxon>Aulographaceae</taxon>
    </lineage>
</organism>
<protein>
    <recommendedName>
        <fullName evidence="4">Copper transport protein</fullName>
    </recommendedName>
</protein>
<feature type="transmembrane region" description="Helical" evidence="4">
    <location>
        <begin position="129"/>
        <end position="148"/>
    </location>
</feature>
<dbReference type="GO" id="GO:0005375">
    <property type="term" value="F:copper ion transmembrane transporter activity"/>
    <property type="evidence" value="ECO:0007669"/>
    <property type="project" value="UniProtKB-UniRule"/>
</dbReference>
<evidence type="ECO:0000313" key="6">
    <source>
        <dbReference type="Proteomes" id="UP000800041"/>
    </source>
</evidence>
<evidence type="ECO:0000313" key="5">
    <source>
        <dbReference type="EMBL" id="KAF1991652.1"/>
    </source>
</evidence>
<dbReference type="PANTHER" id="PTHR12483">
    <property type="entry name" value="SOLUTE CARRIER FAMILY 31 COPPER TRANSPORTERS"/>
    <property type="match status" value="1"/>
</dbReference>
<feature type="transmembrane region" description="Helical" evidence="4">
    <location>
        <begin position="40"/>
        <end position="60"/>
    </location>
</feature>
<keyword evidence="4" id="KW-0186">Copper</keyword>
<evidence type="ECO:0000256" key="4">
    <source>
        <dbReference type="RuleBase" id="RU367022"/>
    </source>
</evidence>
<keyword evidence="4" id="KW-0187">Copper transport</keyword>
<gene>
    <name evidence="5" type="ORF">K402DRAFT_400363</name>
</gene>
<dbReference type="InterPro" id="IPR007274">
    <property type="entry name" value="Cop_transporter"/>
</dbReference>
<accession>A0A6G1HF30</accession>
<keyword evidence="4" id="KW-0406">Ion transport</keyword>
<keyword evidence="6" id="KW-1185">Reference proteome</keyword>
<name>A0A6G1HF30_9PEZI</name>
<dbReference type="EMBL" id="ML977139">
    <property type="protein sequence ID" value="KAF1991652.1"/>
    <property type="molecule type" value="Genomic_DNA"/>
</dbReference>
<feature type="transmembrane region" description="Helical" evidence="4">
    <location>
        <begin position="154"/>
        <end position="176"/>
    </location>
</feature>
<comment type="similarity">
    <text evidence="4">Belongs to the copper transporter (Ctr) (TC 1.A.56) family. SLC31A subfamily.</text>
</comment>
<evidence type="ECO:0000256" key="1">
    <source>
        <dbReference type="ARBA" id="ARBA00022692"/>
    </source>
</evidence>
<dbReference type="Pfam" id="PF04145">
    <property type="entry name" value="Ctr"/>
    <property type="match status" value="1"/>
</dbReference>
<dbReference type="OrthoDB" id="73901at2759"/>
<keyword evidence="1 4" id="KW-0812">Transmembrane</keyword>
<keyword evidence="4" id="KW-0813">Transport</keyword>
<evidence type="ECO:0000256" key="3">
    <source>
        <dbReference type="ARBA" id="ARBA00023136"/>
    </source>
</evidence>
<keyword evidence="2 4" id="KW-1133">Transmembrane helix</keyword>
<reference evidence="5" key="1">
    <citation type="journal article" date="2020" name="Stud. Mycol.">
        <title>101 Dothideomycetes genomes: a test case for predicting lifestyles and emergence of pathogens.</title>
        <authorList>
            <person name="Haridas S."/>
            <person name="Albert R."/>
            <person name="Binder M."/>
            <person name="Bloem J."/>
            <person name="Labutti K."/>
            <person name="Salamov A."/>
            <person name="Andreopoulos B."/>
            <person name="Baker S."/>
            <person name="Barry K."/>
            <person name="Bills G."/>
            <person name="Bluhm B."/>
            <person name="Cannon C."/>
            <person name="Castanera R."/>
            <person name="Culley D."/>
            <person name="Daum C."/>
            <person name="Ezra D."/>
            <person name="Gonzalez J."/>
            <person name="Henrissat B."/>
            <person name="Kuo A."/>
            <person name="Liang C."/>
            <person name="Lipzen A."/>
            <person name="Lutzoni F."/>
            <person name="Magnuson J."/>
            <person name="Mondo S."/>
            <person name="Nolan M."/>
            <person name="Ohm R."/>
            <person name="Pangilinan J."/>
            <person name="Park H.-J."/>
            <person name="Ramirez L."/>
            <person name="Alfaro M."/>
            <person name="Sun H."/>
            <person name="Tritt A."/>
            <person name="Yoshinaga Y."/>
            <person name="Zwiers L.-H."/>
            <person name="Turgeon B."/>
            <person name="Goodwin S."/>
            <person name="Spatafora J."/>
            <person name="Crous P."/>
            <person name="Grigoriev I."/>
        </authorList>
    </citation>
    <scope>NUCLEOTIDE SEQUENCE</scope>
    <source>
        <strain evidence="5">CBS 113979</strain>
    </source>
</reference>
<proteinExistence type="inferred from homology"/>
<dbReference type="GO" id="GO:0005886">
    <property type="term" value="C:plasma membrane"/>
    <property type="evidence" value="ECO:0007669"/>
    <property type="project" value="TreeGrafter"/>
</dbReference>
<keyword evidence="3 4" id="KW-0472">Membrane</keyword>
<evidence type="ECO:0000256" key="2">
    <source>
        <dbReference type="ARBA" id="ARBA00022989"/>
    </source>
</evidence>
<dbReference type="AlphaFoldDB" id="A0A6G1HF30"/>
<sequence length="182" mass="20247">MDGMSMSTTMDASEMAMTFFTAYNTPLFSKQFTPNSTGQYAGACIFLIILTVIFRSLYAFKSSLESRWRAQAVARRYIVIADKLPESERIQQDPDAKSAVLSVNGVEEGVRIIERPMQGQQPWRFSVDLPRAALVTVMAGVGYLLMLAVMTFNVGYFCSVLAGTFVGEVAVGRFIVMMEEHH</sequence>
<dbReference type="PANTHER" id="PTHR12483:SF120">
    <property type="entry name" value="HIGH-AFFINITY COPPER TRANSPORTER CTRA2"/>
    <property type="match status" value="1"/>
</dbReference>